<dbReference type="PANTHER" id="PTHR43196:SF1">
    <property type="entry name" value="SULFATE ADENYLYLTRANSFERASE SUBUNIT 2"/>
    <property type="match status" value="1"/>
</dbReference>
<dbReference type="GO" id="GO:0005524">
    <property type="term" value="F:ATP binding"/>
    <property type="evidence" value="ECO:0007669"/>
    <property type="project" value="UniProtKB-KW"/>
</dbReference>
<dbReference type="Proteomes" id="UP000188273">
    <property type="component" value="Chromosome"/>
</dbReference>
<dbReference type="InterPro" id="IPR002500">
    <property type="entry name" value="PAPS_reduct_dom"/>
</dbReference>
<keyword evidence="5 11" id="KW-0548">Nucleotidyltransferase</keyword>
<protein>
    <recommendedName>
        <fullName evidence="3">Sulfate adenylyltransferase subunit 2</fullName>
        <ecNumber evidence="2">2.7.7.4</ecNumber>
    </recommendedName>
    <alternativeName>
        <fullName evidence="8">ATP-sulfurylase small subunit</fullName>
    </alternativeName>
    <alternativeName>
        <fullName evidence="9">Sulfate adenylate transferase</fullName>
    </alternativeName>
</protein>
<keyword evidence="12" id="KW-1185">Reference proteome</keyword>
<dbReference type="InterPro" id="IPR011784">
    <property type="entry name" value="SO4_adenylTrfase_ssu"/>
</dbReference>
<evidence type="ECO:0000256" key="2">
    <source>
        <dbReference type="ARBA" id="ARBA00012391"/>
    </source>
</evidence>
<keyword evidence="6" id="KW-0547">Nucleotide-binding</keyword>
<dbReference type="STRING" id="1940790.L21SP3_00219"/>
<dbReference type="AlphaFoldDB" id="A0A1Q2HMI0"/>
<gene>
    <name evidence="11" type="primary">cysD</name>
    <name evidence="11" type="ORF">L21SP3_00219</name>
</gene>
<reference evidence="12" key="1">
    <citation type="submission" date="2017-02" db="EMBL/GenBank/DDBJ databases">
        <title>Comparative genomics and description of representatives of a novel lineage of planctomycetes thriving in anoxic sediments.</title>
        <authorList>
            <person name="Spring S."/>
            <person name="Bunk B."/>
            <person name="Sproer C."/>
            <person name="Klenk H.-P."/>
        </authorList>
    </citation>
    <scope>NUCLEOTIDE SEQUENCE [LARGE SCALE GENOMIC DNA]</scope>
    <source>
        <strain evidence="12">L21-RPul-D3</strain>
    </source>
</reference>
<dbReference type="OrthoDB" id="9772604at2"/>
<evidence type="ECO:0000256" key="8">
    <source>
        <dbReference type="ARBA" id="ARBA00030256"/>
    </source>
</evidence>
<keyword evidence="7" id="KW-0067">ATP-binding</keyword>
<proteinExistence type="inferred from homology"/>
<dbReference type="RefSeq" id="WP_077541781.1">
    <property type="nucleotide sequence ID" value="NZ_CP019633.1"/>
</dbReference>
<dbReference type="GO" id="GO:0004781">
    <property type="term" value="F:sulfate adenylyltransferase (ATP) activity"/>
    <property type="evidence" value="ECO:0007669"/>
    <property type="project" value="UniProtKB-EC"/>
</dbReference>
<dbReference type="PANTHER" id="PTHR43196">
    <property type="entry name" value="SULFATE ADENYLYLTRANSFERASE SUBUNIT 2"/>
    <property type="match status" value="1"/>
</dbReference>
<dbReference type="SUPFAM" id="SSF52402">
    <property type="entry name" value="Adenine nucleotide alpha hydrolases-like"/>
    <property type="match status" value="1"/>
</dbReference>
<evidence type="ECO:0000256" key="5">
    <source>
        <dbReference type="ARBA" id="ARBA00022695"/>
    </source>
</evidence>
<evidence type="ECO:0000256" key="6">
    <source>
        <dbReference type="ARBA" id="ARBA00022741"/>
    </source>
</evidence>
<dbReference type="InterPro" id="IPR050128">
    <property type="entry name" value="Sulfate_adenylyltrnsfr_sub2"/>
</dbReference>
<evidence type="ECO:0000256" key="1">
    <source>
        <dbReference type="ARBA" id="ARBA00008885"/>
    </source>
</evidence>
<dbReference type="PIRSF" id="PIRSF002936">
    <property type="entry name" value="CysDAde_trans"/>
    <property type="match status" value="1"/>
</dbReference>
<dbReference type="InterPro" id="IPR014729">
    <property type="entry name" value="Rossmann-like_a/b/a_fold"/>
</dbReference>
<dbReference type="NCBIfam" id="NF003587">
    <property type="entry name" value="PRK05253.1"/>
    <property type="match status" value="1"/>
</dbReference>
<evidence type="ECO:0000313" key="11">
    <source>
        <dbReference type="EMBL" id="AQQ08443.1"/>
    </source>
</evidence>
<name>A0A1Q2HMI0_9BACT</name>
<dbReference type="GO" id="GO:0000103">
    <property type="term" value="P:sulfate assimilation"/>
    <property type="evidence" value="ECO:0007669"/>
    <property type="project" value="InterPro"/>
</dbReference>
<evidence type="ECO:0000256" key="3">
    <source>
        <dbReference type="ARBA" id="ARBA00022004"/>
    </source>
</evidence>
<dbReference type="KEGG" id="pbu:L21SP3_00219"/>
<keyword evidence="4 11" id="KW-0808">Transferase</keyword>
<dbReference type="Pfam" id="PF01507">
    <property type="entry name" value="PAPS_reduct"/>
    <property type="match status" value="1"/>
</dbReference>
<evidence type="ECO:0000259" key="10">
    <source>
        <dbReference type="Pfam" id="PF01507"/>
    </source>
</evidence>
<evidence type="ECO:0000256" key="7">
    <source>
        <dbReference type="ARBA" id="ARBA00022840"/>
    </source>
</evidence>
<evidence type="ECO:0000256" key="9">
    <source>
        <dbReference type="ARBA" id="ARBA00031812"/>
    </source>
</evidence>
<evidence type="ECO:0000313" key="12">
    <source>
        <dbReference type="Proteomes" id="UP000188273"/>
    </source>
</evidence>
<accession>A0A1Q2HMI0</accession>
<comment type="similarity">
    <text evidence="1">Belongs to the PAPS reductase family. CysD subfamily.</text>
</comment>
<evidence type="ECO:0000256" key="4">
    <source>
        <dbReference type="ARBA" id="ARBA00022679"/>
    </source>
</evidence>
<dbReference type="Gene3D" id="3.40.50.620">
    <property type="entry name" value="HUPs"/>
    <property type="match status" value="1"/>
</dbReference>
<dbReference type="EMBL" id="CP019633">
    <property type="protein sequence ID" value="AQQ08443.1"/>
    <property type="molecule type" value="Genomic_DNA"/>
</dbReference>
<feature type="domain" description="Phosphoadenosine phosphosulphate reductase" evidence="10">
    <location>
        <begin position="28"/>
        <end position="224"/>
    </location>
</feature>
<sequence length="270" mass="31672">MAGNYTQLDKLENQSIFIIREAYSQFRNIAMLWSIGKDSTTLLWLVRKAFFGKIPFPVMHIDTSYKFQEIYDFRNKYAEKWNLDLKVARNEKALADGMGPDKGKFECCNQLKTLALKNAIADYQFKALLLGIRRDEHGIRAKERVFSPRDEDFEWDYKNQPPELWDQYKTKAAQEEHLRVHPLLGWREVDIWEYIKRENIPIPTLYLAKNGKRYRSIGCETCCGPVDSNAQSIDDIIAELKSTKVSERSGRAQDKEDDYMMQKLRSLGYM</sequence>
<organism evidence="11 12">
    <name type="scientific">Sedimentisphaera cyanobacteriorum</name>
    <dbReference type="NCBI Taxonomy" id="1940790"/>
    <lineage>
        <taxon>Bacteria</taxon>
        <taxon>Pseudomonadati</taxon>
        <taxon>Planctomycetota</taxon>
        <taxon>Phycisphaerae</taxon>
        <taxon>Sedimentisphaerales</taxon>
        <taxon>Sedimentisphaeraceae</taxon>
        <taxon>Sedimentisphaera</taxon>
    </lineage>
</organism>
<dbReference type="EC" id="2.7.7.4" evidence="2"/>